<dbReference type="PANTHER" id="PTHR11552:SF147">
    <property type="entry name" value="CHOLINE DEHYDROGENASE, MITOCHONDRIAL"/>
    <property type="match status" value="1"/>
</dbReference>
<sequence>MDYDYVIVGAGSAGCVLANRLSAAPGKRVLLLEAGPRDWNPLIHMPAGLAKLVGDQRGLRRLYGSHRINWGYRTEPEAQLGQRRLWWPRGKTLGGSSAINAMCYIRGAAADYDAWAAATGDARWRWEQVLPWFLRSEDNRRGAGPLHGSGGLLGVDDLRYHSELSTAFVDAGVSAGYPRNPDFNGERQDGFGLYQVTQRDGSRCSAAVAYLHPIMQRSNLEVRTGTLVERILIENGRAIGVQLKHGRIVAGEVILAAGAINTPQLLMLSGIGPAGHLSEHGIPVRLDHPHVGAHLQDHLDICTVTGTTSKATFDHLNDAAVALRYLRHRDGIGSSNAAEAGGFVRSRFAPDERCDIQFHFIPAQLDDHGARAMPGHGYTVHACYLHPRSRGRLRLRSADPAQPIGIEANYLSDPEGHDLTLMIEAAKLSREILAQTPFDAFRGKPVQPTRDMRSDADYADFIRDRAETIYHPVGTCRMGRGGDAVLDSELRVQGIDGLRVVDASIMPTLITGNTNAPTIMIAERASALIAGGAPETPSVV</sequence>
<evidence type="ECO:0000256" key="5">
    <source>
        <dbReference type="RuleBase" id="RU003968"/>
    </source>
</evidence>
<comment type="caution">
    <text evidence="8">The sequence shown here is derived from an EMBL/GenBank/DDBJ whole genome shotgun (WGS) entry which is preliminary data.</text>
</comment>
<name>A0ABW8K8E4_9GAMM</name>
<dbReference type="GO" id="GO:0008812">
    <property type="term" value="F:choline dehydrogenase activity"/>
    <property type="evidence" value="ECO:0007669"/>
    <property type="project" value="UniProtKB-EC"/>
</dbReference>
<dbReference type="RefSeq" id="WP_379985742.1">
    <property type="nucleotide sequence ID" value="NZ_JADIKD010000011.1"/>
</dbReference>
<dbReference type="Gene3D" id="3.30.560.10">
    <property type="entry name" value="Glucose Oxidase, domain 3"/>
    <property type="match status" value="1"/>
</dbReference>
<keyword evidence="9" id="KW-1185">Reference proteome</keyword>
<dbReference type="InterPro" id="IPR012132">
    <property type="entry name" value="GMC_OxRdtase"/>
</dbReference>
<dbReference type="InterPro" id="IPR000172">
    <property type="entry name" value="GMC_OxRdtase_N"/>
</dbReference>
<keyword evidence="8" id="KW-0560">Oxidoreductase</keyword>
<gene>
    <name evidence="8" type="ORF">ISS97_14295</name>
</gene>
<dbReference type="Pfam" id="PF05199">
    <property type="entry name" value="GMC_oxred_C"/>
    <property type="match status" value="1"/>
</dbReference>
<dbReference type="PIRSF" id="PIRSF000137">
    <property type="entry name" value="Alcohol_oxidase"/>
    <property type="match status" value="1"/>
</dbReference>
<dbReference type="EMBL" id="JADIKD010000011">
    <property type="protein sequence ID" value="MFK2918441.1"/>
    <property type="molecule type" value="Genomic_DNA"/>
</dbReference>
<dbReference type="NCBIfam" id="NF002550">
    <property type="entry name" value="PRK02106.1"/>
    <property type="match status" value="1"/>
</dbReference>
<feature type="domain" description="Glucose-methanol-choline oxidoreductase N-terminal" evidence="6">
    <location>
        <begin position="90"/>
        <end position="113"/>
    </location>
</feature>
<evidence type="ECO:0000256" key="1">
    <source>
        <dbReference type="ARBA" id="ARBA00001974"/>
    </source>
</evidence>
<dbReference type="InterPro" id="IPR007867">
    <property type="entry name" value="GMC_OxRtase_C"/>
</dbReference>
<evidence type="ECO:0000259" key="6">
    <source>
        <dbReference type="PROSITE" id="PS00623"/>
    </source>
</evidence>
<evidence type="ECO:0000259" key="7">
    <source>
        <dbReference type="PROSITE" id="PS00624"/>
    </source>
</evidence>
<keyword evidence="4 5" id="KW-0274">FAD</keyword>
<keyword evidence="3 5" id="KW-0285">Flavoprotein</keyword>
<dbReference type="SUPFAM" id="SSF51905">
    <property type="entry name" value="FAD/NAD(P)-binding domain"/>
    <property type="match status" value="1"/>
</dbReference>
<dbReference type="SUPFAM" id="SSF54373">
    <property type="entry name" value="FAD-linked reductases, C-terminal domain"/>
    <property type="match status" value="1"/>
</dbReference>
<protein>
    <submittedName>
        <fullName evidence="8">Choline dehydrogenase</fullName>
        <ecNumber evidence="8">1.1.99.1</ecNumber>
    </submittedName>
</protein>
<dbReference type="Pfam" id="PF00732">
    <property type="entry name" value="GMC_oxred_N"/>
    <property type="match status" value="1"/>
</dbReference>
<comment type="similarity">
    <text evidence="2 5">Belongs to the GMC oxidoreductase family.</text>
</comment>
<proteinExistence type="inferred from homology"/>
<feature type="domain" description="Glucose-methanol-choline oxidoreductase N-terminal" evidence="7">
    <location>
        <begin position="258"/>
        <end position="272"/>
    </location>
</feature>
<evidence type="ECO:0000313" key="8">
    <source>
        <dbReference type="EMBL" id="MFK2918441.1"/>
    </source>
</evidence>
<evidence type="ECO:0000256" key="2">
    <source>
        <dbReference type="ARBA" id="ARBA00010790"/>
    </source>
</evidence>
<dbReference type="PROSITE" id="PS00624">
    <property type="entry name" value="GMC_OXRED_2"/>
    <property type="match status" value="1"/>
</dbReference>
<dbReference type="PANTHER" id="PTHR11552">
    <property type="entry name" value="GLUCOSE-METHANOL-CHOLINE GMC OXIDOREDUCTASE"/>
    <property type="match status" value="1"/>
</dbReference>
<accession>A0ABW8K8E4</accession>
<dbReference type="PROSITE" id="PS00623">
    <property type="entry name" value="GMC_OXRED_1"/>
    <property type="match status" value="1"/>
</dbReference>
<evidence type="ECO:0000256" key="3">
    <source>
        <dbReference type="ARBA" id="ARBA00022630"/>
    </source>
</evidence>
<dbReference type="Gene3D" id="3.50.50.60">
    <property type="entry name" value="FAD/NAD(P)-binding domain"/>
    <property type="match status" value="1"/>
</dbReference>
<reference evidence="8 9" key="1">
    <citation type="submission" date="2020-10" db="EMBL/GenBank/DDBJ databases">
        <title>Phylogeny of dyella-like bacteria.</title>
        <authorList>
            <person name="Fu J."/>
        </authorList>
    </citation>
    <scope>NUCLEOTIDE SEQUENCE [LARGE SCALE GENOMIC DNA]</scope>
    <source>
        <strain evidence="8 9">BB4</strain>
    </source>
</reference>
<evidence type="ECO:0000313" key="9">
    <source>
        <dbReference type="Proteomes" id="UP001620408"/>
    </source>
</evidence>
<comment type="cofactor">
    <cofactor evidence="1">
        <name>FAD</name>
        <dbReference type="ChEBI" id="CHEBI:57692"/>
    </cofactor>
</comment>
<evidence type="ECO:0000256" key="4">
    <source>
        <dbReference type="ARBA" id="ARBA00022827"/>
    </source>
</evidence>
<organism evidence="8 9">
    <name type="scientific">Dyella koreensis</name>
    <dbReference type="NCBI Taxonomy" id="311235"/>
    <lineage>
        <taxon>Bacteria</taxon>
        <taxon>Pseudomonadati</taxon>
        <taxon>Pseudomonadota</taxon>
        <taxon>Gammaproteobacteria</taxon>
        <taxon>Lysobacterales</taxon>
        <taxon>Rhodanobacteraceae</taxon>
        <taxon>Dyella</taxon>
    </lineage>
</organism>
<dbReference type="InterPro" id="IPR036188">
    <property type="entry name" value="FAD/NAD-bd_sf"/>
</dbReference>
<dbReference type="EC" id="1.1.99.1" evidence="8"/>
<dbReference type="Proteomes" id="UP001620408">
    <property type="component" value="Unassembled WGS sequence"/>
</dbReference>